<evidence type="ECO:0000313" key="1">
    <source>
        <dbReference type="EMBL" id="GAD69559.1"/>
    </source>
</evidence>
<accession>U3BIU6</accession>
<sequence length="101" mass="11492">MIKLRQSGKVFSMDSFESKGELLRNHAKGLVVEFMQSHPDCSPNSLGMKQAEIFRRCGLGWGEQRKATPSNQQYWLVALLRQLEQEGVVVQVVESGPWRLC</sequence>
<organism evidence="1 2">
    <name type="scientific">Vibrio proteolyticus NBRC 13287</name>
    <dbReference type="NCBI Taxonomy" id="1219065"/>
    <lineage>
        <taxon>Bacteria</taxon>
        <taxon>Pseudomonadati</taxon>
        <taxon>Pseudomonadota</taxon>
        <taxon>Gammaproteobacteria</taxon>
        <taxon>Vibrionales</taxon>
        <taxon>Vibrionaceae</taxon>
        <taxon>Vibrio</taxon>
    </lineage>
</organism>
<dbReference type="AlphaFoldDB" id="U3BIU6"/>
<dbReference type="Proteomes" id="UP000016570">
    <property type="component" value="Unassembled WGS sequence"/>
</dbReference>
<comment type="caution">
    <text evidence="1">The sequence shown here is derived from an EMBL/GenBank/DDBJ whole genome shotgun (WGS) entry which is preliminary data.</text>
</comment>
<dbReference type="RefSeq" id="WP_021707519.1">
    <property type="nucleotide sequence ID" value="NZ_BATJ01000037.1"/>
</dbReference>
<name>U3BIU6_VIBPR</name>
<proteinExistence type="predicted"/>
<keyword evidence="2" id="KW-1185">Reference proteome</keyword>
<dbReference type="EMBL" id="BATJ01000037">
    <property type="protein sequence ID" value="GAD69559.1"/>
    <property type="molecule type" value="Genomic_DNA"/>
</dbReference>
<reference evidence="1 2" key="1">
    <citation type="submission" date="2013-09" db="EMBL/GenBank/DDBJ databases">
        <title>Whole genome shotgun sequence of Vibrio proteolyticus NBRC 13287.</title>
        <authorList>
            <person name="Isaki S."/>
            <person name="Hosoyama A."/>
            <person name="Numata M."/>
            <person name="Hashimoto M."/>
            <person name="Hosoyama Y."/>
            <person name="Tsuchikane K."/>
            <person name="Noguchi M."/>
            <person name="Hirakata S."/>
            <person name="Ichikawa N."/>
            <person name="Ohji S."/>
            <person name="Yamazoe A."/>
            <person name="Fujita N."/>
        </authorList>
    </citation>
    <scope>NUCLEOTIDE SEQUENCE [LARGE SCALE GENOMIC DNA]</scope>
    <source>
        <strain evidence="1 2">NBRC 13287</strain>
    </source>
</reference>
<gene>
    <name evidence="1" type="ORF">VPR01S_37_00040</name>
</gene>
<evidence type="ECO:0000313" key="2">
    <source>
        <dbReference type="Proteomes" id="UP000016570"/>
    </source>
</evidence>
<protein>
    <submittedName>
        <fullName evidence="1">Uncharacterized protein</fullName>
    </submittedName>
</protein>